<dbReference type="SUPFAM" id="SSF52980">
    <property type="entry name" value="Restriction endonuclease-like"/>
    <property type="match status" value="1"/>
</dbReference>
<accession>A0ABU1M2Y7</accession>
<dbReference type="EMBL" id="JAVDRP010000031">
    <property type="protein sequence ID" value="MDR6413060.1"/>
    <property type="molecule type" value="Genomic_DNA"/>
</dbReference>
<proteinExistence type="predicted"/>
<sequence>MERAASRSLWMHHTGKNRETGRDMASAGNWAEIQKWISRSSVLFIKKLSRNDCGWADDRTKGHQNGPYIPGEIREAGFFPILANVNTARSHIFEAAVRTLWPDTGEIKSSNLKHYSNKGQEMHLTGVPKSEFAGLTPASLLMAGKLTEEVSGCRYCLMTIDSGGEDAELLESAFDLGADFHFGLFDPRKALTPPKDETEALIEELSRFFNEGRLPEFIASVSRLPPPAVLAEGAQQIFIAAHGLQSLDPYAIENPGDAIMKISRDIEYTLYKRAELRHRAAEVLRIVTSEGQDIVTAVVRGFPLLDATFLSASQHRKSRAGRSFEQHIARVLRDGNIPFEEQAVTGGRRPDFVLPSLVTLQSLERQFDEAAVLSAKTTLRERWKQVTLEKFNAALFLATVDDRVSSEAIDDMGRQDICLVVPESLKSSKETCYKGKDNVITFRSFFRDEIAAKRPGLKGSNPVVVVDGSPQAADLFSFDLPRGSPS</sequence>
<dbReference type="RefSeq" id="WP_310127482.1">
    <property type="nucleotide sequence ID" value="NZ_JAVDQV010000026.1"/>
</dbReference>
<evidence type="ECO:0000313" key="3">
    <source>
        <dbReference type="EMBL" id="MDR6413060.1"/>
    </source>
</evidence>
<gene>
    <name evidence="3" type="ORF">J2804_006497</name>
</gene>
<feature type="region of interest" description="Disordered" evidence="1">
    <location>
        <begin position="1"/>
        <end position="23"/>
    </location>
</feature>
<dbReference type="SUPFAM" id="SSF101936">
    <property type="entry name" value="DNA-binding pseudobarrel domain"/>
    <property type="match status" value="1"/>
</dbReference>
<name>A0ABU1M2Y7_9BURK</name>
<dbReference type="Pfam" id="PF09019">
    <property type="entry name" value="EcoRII-C"/>
    <property type="match status" value="1"/>
</dbReference>
<dbReference type="InterPro" id="IPR015300">
    <property type="entry name" value="DNA-bd_pseudobarrel_sf"/>
</dbReference>
<evidence type="ECO:0000259" key="2">
    <source>
        <dbReference type="Pfam" id="PF09019"/>
    </source>
</evidence>
<dbReference type="Gene3D" id="2.40.330.10">
    <property type="entry name" value="DNA-binding pseudobarrel domain"/>
    <property type="match status" value="1"/>
</dbReference>
<comment type="caution">
    <text evidence="3">The sequence shown here is derived from an EMBL/GenBank/DDBJ whole genome shotgun (WGS) entry which is preliminary data.</text>
</comment>
<protein>
    <recommendedName>
        <fullName evidence="2">Restriction endonuclease type II EcoRII C-terminal domain-containing protein</fullName>
    </recommendedName>
</protein>
<dbReference type="Proteomes" id="UP001264340">
    <property type="component" value="Unassembled WGS sequence"/>
</dbReference>
<dbReference type="InterPro" id="IPR038365">
    <property type="entry name" value="EcoRII_C_sf"/>
</dbReference>
<feature type="domain" description="Restriction endonuclease type II EcoRII C-terminal" evidence="2">
    <location>
        <begin position="310"/>
        <end position="445"/>
    </location>
</feature>
<reference evidence="3 4" key="1">
    <citation type="submission" date="2023-07" db="EMBL/GenBank/DDBJ databases">
        <title>Sorghum-associated microbial communities from plants grown in Nebraska, USA.</title>
        <authorList>
            <person name="Schachtman D."/>
        </authorList>
    </citation>
    <scope>NUCLEOTIDE SEQUENCE [LARGE SCALE GENOMIC DNA]</scope>
    <source>
        <strain evidence="3 4">DS1316</strain>
    </source>
</reference>
<organism evidence="3 4">
    <name type="scientific">Paraburkholderia terricola</name>
    <dbReference type="NCBI Taxonomy" id="169427"/>
    <lineage>
        <taxon>Bacteria</taxon>
        <taxon>Pseudomonadati</taxon>
        <taxon>Pseudomonadota</taxon>
        <taxon>Betaproteobacteria</taxon>
        <taxon>Burkholderiales</taxon>
        <taxon>Burkholderiaceae</taxon>
        <taxon>Paraburkholderia</taxon>
    </lineage>
</organism>
<evidence type="ECO:0000256" key="1">
    <source>
        <dbReference type="SAM" id="MobiDB-lite"/>
    </source>
</evidence>
<dbReference type="InterPro" id="IPR011335">
    <property type="entry name" value="Restrct_endonuc-II-like"/>
</dbReference>
<keyword evidence="4" id="KW-1185">Reference proteome</keyword>
<evidence type="ECO:0000313" key="4">
    <source>
        <dbReference type="Proteomes" id="UP001264340"/>
    </source>
</evidence>
<dbReference type="CDD" id="cd22322">
    <property type="entry name" value="EcoRII-like"/>
    <property type="match status" value="1"/>
</dbReference>
<dbReference type="InterPro" id="IPR015109">
    <property type="entry name" value="Restrct_endonuc_II_EcoRII_C"/>
</dbReference>
<dbReference type="Gene3D" id="3.40.91.80">
    <property type="match status" value="1"/>
</dbReference>